<dbReference type="Pfam" id="PF17727">
    <property type="entry name" value="CtsR_C"/>
    <property type="match status" value="1"/>
</dbReference>
<keyword evidence="3 7" id="KW-0678">Repressor</keyword>
<reference evidence="10 11" key="1">
    <citation type="submission" date="2016-11" db="EMBL/GenBank/DDBJ databases">
        <authorList>
            <person name="Jaros S."/>
            <person name="Januszkiewicz K."/>
            <person name="Wedrychowicz H."/>
        </authorList>
    </citation>
    <scope>NUCLEOTIDE SEQUENCE [LARGE SCALE GENOMIC DNA]</scope>
    <source>
        <strain evidence="10 11">DSM 15212</strain>
    </source>
</reference>
<dbReference type="PIRSF" id="PIRSF010607">
    <property type="entry name" value="Txn_repr_CtsR"/>
    <property type="match status" value="1"/>
</dbReference>
<proteinExistence type="inferred from homology"/>
<dbReference type="AlphaFoldDB" id="A0A1M6N285"/>
<dbReference type="OrthoDB" id="1680813at2"/>
<evidence type="ECO:0000256" key="3">
    <source>
        <dbReference type="ARBA" id="ARBA00022491"/>
    </source>
</evidence>
<comment type="similarity">
    <text evidence="1 7">Belongs to the CtsR family.</text>
</comment>
<dbReference type="GO" id="GO:0003677">
    <property type="term" value="F:DNA binding"/>
    <property type="evidence" value="ECO:0007669"/>
    <property type="project" value="UniProtKB-UniRule"/>
</dbReference>
<organism evidence="10 11">
    <name type="scientific">Paramaledivibacter caminithermalis (strain DSM 15212 / CIP 107654 / DViRD3)</name>
    <name type="common">Clostridium caminithermale</name>
    <dbReference type="NCBI Taxonomy" id="1121301"/>
    <lineage>
        <taxon>Bacteria</taxon>
        <taxon>Bacillati</taxon>
        <taxon>Bacillota</taxon>
        <taxon>Clostridia</taxon>
        <taxon>Peptostreptococcales</taxon>
        <taxon>Caminicellaceae</taxon>
        <taxon>Paramaledivibacter</taxon>
    </lineage>
</organism>
<gene>
    <name evidence="10" type="ORF">SAMN02745912_01542</name>
</gene>
<evidence type="ECO:0000313" key="11">
    <source>
        <dbReference type="Proteomes" id="UP000184465"/>
    </source>
</evidence>
<evidence type="ECO:0000256" key="1">
    <source>
        <dbReference type="ARBA" id="ARBA00010189"/>
    </source>
</evidence>
<protein>
    <recommendedName>
        <fullName evidence="2 7">Transcriptional regulator CtsR</fullName>
    </recommendedName>
</protein>
<dbReference type="STRING" id="1121301.SAMN02745912_01542"/>
<dbReference type="Gene3D" id="3.30.56.130">
    <property type="entry name" value="Transcriptional regulator CtsR, winged HTH domain"/>
    <property type="match status" value="1"/>
</dbReference>
<evidence type="ECO:0000259" key="9">
    <source>
        <dbReference type="Pfam" id="PF17727"/>
    </source>
</evidence>
<dbReference type="InterPro" id="IPR008463">
    <property type="entry name" value="CtsR"/>
</dbReference>
<dbReference type="InterPro" id="IPR041902">
    <property type="entry name" value="CtsR_N_sf"/>
</dbReference>
<dbReference type="InterPro" id="IPR041473">
    <property type="entry name" value="CtsR_C"/>
</dbReference>
<feature type="domain" description="CtsR N-terminal HTH" evidence="8">
    <location>
        <begin position="3"/>
        <end position="74"/>
    </location>
</feature>
<evidence type="ECO:0000259" key="8">
    <source>
        <dbReference type="Pfam" id="PF05848"/>
    </source>
</evidence>
<evidence type="ECO:0000313" key="10">
    <source>
        <dbReference type="EMBL" id="SHJ89801.1"/>
    </source>
</evidence>
<feature type="domain" description="CtsR C-terminal dimerization" evidence="9">
    <location>
        <begin position="77"/>
        <end position="146"/>
    </location>
</feature>
<keyword evidence="11" id="KW-1185">Reference proteome</keyword>
<dbReference type="EMBL" id="FRAG01000014">
    <property type="protein sequence ID" value="SHJ89801.1"/>
    <property type="molecule type" value="Genomic_DNA"/>
</dbReference>
<sequence>MARLSDLIEEFLKELLKKSEGQTIEIKRNELASIFNCAPSQINYVLTTRFSVEKGYAIESRRGGGGHIRIIRLKINDADLIYNIVGEIGESINMTKAVSLVNFLLERGIIKEREAKIMVAAINNRALNIDSEIKNTVRADVLKSMLASLLR</sequence>
<dbReference type="InterPro" id="IPR041908">
    <property type="entry name" value="CtsR_C_sf"/>
</dbReference>
<keyword evidence="5 7" id="KW-0238">DNA-binding</keyword>
<keyword evidence="4 7" id="KW-0805">Transcription regulation</keyword>
<evidence type="ECO:0000256" key="4">
    <source>
        <dbReference type="ARBA" id="ARBA00023015"/>
    </source>
</evidence>
<evidence type="ECO:0000256" key="2">
    <source>
        <dbReference type="ARBA" id="ARBA00014129"/>
    </source>
</evidence>
<evidence type="ECO:0000256" key="5">
    <source>
        <dbReference type="ARBA" id="ARBA00023125"/>
    </source>
</evidence>
<evidence type="ECO:0000256" key="6">
    <source>
        <dbReference type="ARBA" id="ARBA00023163"/>
    </source>
</evidence>
<name>A0A1M6N285_PARC5</name>
<dbReference type="InterPro" id="IPR040465">
    <property type="entry name" value="CtsR_N"/>
</dbReference>
<dbReference type="Gene3D" id="1.10.1200.150">
    <property type="entry name" value="Transcriptional regulator CtsR, C-terminal domain"/>
    <property type="match status" value="1"/>
</dbReference>
<evidence type="ECO:0000256" key="7">
    <source>
        <dbReference type="PIRNR" id="PIRNR010607"/>
    </source>
</evidence>
<accession>A0A1M6N285</accession>
<dbReference type="Pfam" id="PF05848">
    <property type="entry name" value="CtsR"/>
    <property type="match status" value="1"/>
</dbReference>
<dbReference type="Proteomes" id="UP000184465">
    <property type="component" value="Unassembled WGS sequence"/>
</dbReference>
<keyword evidence="6 7" id="KW-0804">Transcription</keyword>
<dbReference type="GO" id="GO:0006355">
    <property type="term" value="P:regulation of DNA-templated transcription"/>
    <property type="evidence" value="ECO:0007669"/>
    <property type="project" value="UniProtKB-UniRule"/>
</dbReference>